<evidence type="ECO:0000313" key="2">
    <source>
        <dbReference type="Proteomes" id="UP000240572"/>
    </source>
</evidence>
<protein>
    <recommendedName>
        <fullName evidence="3">N-acetyltransferase domain-containing protein</fullName>
    </recommendedName>
</protein>
<gene>
    <name evidence="1" type="ORF">B0I18_1011174</name>
</gene>
<dbReference type="InterPro" id="IPR039968">
    <property type="entry name" value="BcerS-like"/>
</dbReference>
<dbReference type="Gene3D" id="3.40.630.30">
    <property type="match status" value="1"/>
</dbReference>
<dbReference type="SUPFAM" id="SSF55729">
    <property type="entry name" value="Acyl-CoA N-acyltransferases (Nat)"/>
    <property type="match status" value="1"/>
</dbReference>
<reference evidence="1 2" key="1">
    <citation type="submission" date="2018-03" db="EMBL/GenBank/DDBJ databases">
        <title>Genomic Encyclopedia of Type Strains, Phase III (KMG-III): the genomes of soil and plant-associated and newly described type strains.</title>
        <authorList>
            <person name="Whitman W."/>
        </authorList>
    </citation>
    <scope>NUCLEOTIDE SEQUENCE [LARGE SCALE GENOMIC DNA]</scope>
    <source>
        <strain evidence="1 2">CGMCC 1.12700</strain>
    </source>
</reference>
<dbReference type="PANTHER" id="PTHR41368:SF1">
    <property type="entry name" value="PROTEIN YGHO"/>
    <property type="match status" value="1"/>
</dbReference>
<evidence type="ECO:0000313" key="1">
    <source>
        <dbReference type="EMBL" id="PSK95010.1"/>
    </source>
</evidence>
<proteinExistence type="predicted"/>
<evidence type="ECO:0008006" key="3">
    <source>
        <dbReference type="Google" id="ProtNLM"/>
    </source>
</evidence>
<organism evidence="1 2">
    <name type="scientific">Taibaiella chishuiensis</name>
    <dbReference type="NCBI Taxonomy" id="1434707"/>
    <lineage>
        <taxon>Bacteria</taxon>
        <taxon>Pseudomonadati</taxon>
        <taxon>Bacteroidota</taxon>
        <taxon>Chitinophagia</taxon>
        <taxon>Chitinophagales</taxon>
        <taxon>Chitinophagaceae</taxon>
        <taxon>Taibaiella</taxon>
    </lineage>
</organism>
<dbReference type="AlphaFoldDB" id="A0A2P8DCR7"/>
<keyword evidence="2" id="KW-1185">Reference proteome</keyword>
<comment type="caution">
    <text evidence="1">The sequence shown here is derived from an EMBL/GenBank/DDBJ whole genome shotgun (WGS) entry which is preliminary data.</text>
</comment>
<dbReference type="Proteomes" id="UP000240572">
    <property type="component" value="Unassembled WGS sequence"/>
</dbReference>
<dbReference type="EMBL" id="PYGD01000001">
    <property type="protein sequence ID" value="PSK95010.1"/>
    <property type="molecule type" value="Genomic_DNA"/>
</dbReference>
<accession>A0A2P8DCR7</accession>
<name>A0A2P8DCR7_9BACT</name>
<dbReference type="InterPro" id="IPR016181">
    <property type="entry name" value="Acyl_CoA_acyltransferase"/>
</dbReference>
<dbReference type="RefSeq" id="WP_106521686.1">
    <property type="nucleotide sequence ID" value="NZ_PYGD01000001.1"/>
</dbReference>
<sequence length="377" mass="43025">MIKIVPIAAKGKALRTFIDFPHDLYRDDPYYVPELFMAQRDLLSPDKHPFYKHGEAQLFLAYKNDKLVGRVAGIMNGNHNRFNQTNDGFFGFFDSIDDQEVANALLKTAEDWVRGKGAAMFIGPVNPSTNEPCALLVEGYDSSPMLMMPYNKPYYKTLLEGYGLTKQIDLVAYALHDTDLGDKPVRLQEALSARLEAKGITIRPFDLKHNFKRELEQFGKVYNAAWDKNMGFVPMTPEEFNFMGKDMKMIADTDFCLAAEHNGEVVGIALCLPDINQVLKTVKRGRLFPTGVFKLLFGRKKINALRILALGVLEPYRKLGIEACFYATIMKNGRKKGYKMAEASWMLETNDLMNRAIEHMHGKRYKTYRLFEKKLDA</sequence>
<dbReference type="OrthoDB" id="9806005at2"/>
<dbReference type="PANTHER" id="PTHR41368">
    <property type="entry name" value="PROTEIN YGHO"/>
    <property type="match status" value="1"/>
</dbReference>